<keyword evidence="6" id="KW-1185">Reference proteome</keyword>
<evidence type="ECO:0000313" key="5">
    <source>
        <dbReference type="EMBL" id="TDY46731.1"/>
    </source>
</evidence>
<dbReference type="Proteomes" id="UP000294581">
    <property type="component" value="Unassembled WGS sequence"/>
</dbReference>
<dbReference type="CDD" id="cd01392">
    <property type="entry name" value="HTH_LacI"/>
    <property type="match status" value="1"/>
</dbReference>
<protein>
    <submittedName>
        <fullName evidence="5">LacI family transcriptional regulator</fullName>
    </submittedName>
</protein>
<dbReference type="InterPro" id="IPR046335">
    <property type="entry name" value="LacI/GalR-like_sensor"/>
</dbReference>
<dbReference type="PANTHER" id="PTHR30146">
    <property type="entry name" value="LACI-RELATED TRANSCRIPTIONAL REPRESSOR"/>
    <property type="match status" value="1"/>
</dbReference>
<dbReference type="GO" id="GO:0000976">
    <property type="term" value="F:transcription cis-regulatory region binding"/>
    <property type="evidence" value="ECO:0007669"/>
    <property type="project" value="TreeGrafter"/>
</dbReference>
<keyword evidence="1" id="KW-0805">Transcription regulation</keyword>
<reference evidence="5 6" key="1">
    <citation type="submission" date="2019-03" db="EMBL/GenBank/DDBJ databases">
        <title>Genomic Encyclopedia of Type Strains, Phase IV (KMG-IV): sequencing the most valuable type-strain genomes for metagenomic binning, comparative biology and taxonomic classification.</title>
        <authorList>
            <person name="Goeker M."/>
        </authorList>
    </citation>
    <scope>NUCLEOTIDE SEQUENCE [LARGE SCALE GENOMIC DNA]</scope>
    <source>
        <strain evidence="5 6">DSM 17974</strain>
    </source>
</reference>
<proteinExistence type="predicted"/>
<dbReference type="InterPro" id="IPR000843">
    <property type="entry name" value="HTH_LacI"/>
</dbReference>
<name>A0A4R8LMY5_9BACL</name>
<evidence type="ECO:0000256" key="2">
    <source>
        <dbReference type="ARBA" id="ARBA00023125"/>
    </source>
</evidence>
<evidence type="ECO:0000313" key="6">
    <source>
        <dbReference type="Proteomes" id="UP000294581"/>
    </source>
</evidence>
<dbReference type="InterPro" id="IPR010982">
    <property type="entry name" value="Lambda_DNA-bd_dom_sf"/>
</dbReference>
<dbReference type="SUPFAM" id="SSF53822">
    <property type="entry name" value="Periplasmic binding protein-like I"/>
    <property type="match status" value="1"/>
</dbReference>
<dbReference type="Gene3D" id="3.40.50.2300">
    <property type="match status" value="2"/>
</dbReference>
<dbReference type="SMART" id="SM00354">
    <property type="entry name" value="HTH_LACI"/>
    <property type="match status" value="1"/>
</dbReference>
<dbReference type="InterPro" id="IPR028082">
    <property type="entry name" value="Peripla_BP_I"/>
</dbReference>
<dbReference type="CDD" id="cd06267">
    <property type="entry name" value="PBP1_LacI_sugar_binding-like"/>
    <property type="match status" value="1"/>
</dbReference>
<keyword evidence="2" id="KW-0238">DNA-binding</keyword>
<comment type="caution">
    <text evidence="5">The sequence shown here is derived from an EMBL/GenBank/DDBJ whole genome shotgun (WGS) entry which is preliminary data.</text>
</comment>
<evidence type="ECO:0000256" key="1">
    <source>
        <dbReference type="ARBA" id="ARBA00023015"/>
    </source>
</evidence>
<accession>A0A4R8LMY5</accession>
<dbReference type="Gene3D" id="1.10.260.40">
    <property type="entry name" value="lambda repressor-like DNA-binding domains"/>
    <property type="match status" value="1"/>
</dbReference>
<dbReference type="EMBL" id="SORF01000006">
    <property type="protein sequence ID" value="TDY46731.1"/>
    <property type="molecule type" value="Genomic_DNA"/>
</dbReference>
<evidence type="ECO:0000256" key="3">
    <source>
        <dbReference type="ARBA" id="ARBA00023163"/>
    </source>
</evidence>
<dbReference type="PANTHER" id="PTHR30146:SF109">
    <property type="entry name" value="HTH-TYPE TRANSCRIPTIONAL REGULATOR GALS"/>
    <property type="match status" value="1"/>
</dbReference>
<dbReference type="Pfam" id="PF00356">
    <property type="entry name" value="LacI"/>
    <property type="match status" value="1"/>
</dbReference>
<dbReference type="SUPFAM" id="SSF47413">
    <property type="entry name" value="lambda repressor-like DNA-binding domains"/>
    <property type="match status" value="1"/>
</dbReference>
<organism evidence="5 6">
    <name type="scientific">Alicyclobacillus sacchari</name>
    <dbReference type="NCBI Taxonomy" id="392010"/>
    <lineage>
        <taxon>Bacteria</taxon>
        <taxon>Bacillati</taxon>
        <taxon>Bacillota</taxon>
        <taxon>Bacilli</taxon>
        <taxon>Bacillales</taxon>
        <taxon>Alicyclobacillaceae</taxon>
        <taxon>Alicyclobacillus</taxon>
    </lineage>
</organism>
<evidence type="ECO:0000259" key="4">
    <source>
        <dbReference type="PROSITE" id="PS50932"/>
    </source>
</evidence>
<dbReference type="OrthoDB" id="3180992at2"/>
<dbReference type="PROSITE" id="PS50932">
    <property type="entry name" value="HTH_LACI_2"/>
    <property type="match status" value="1"/>
</dbReference>
<feature type="domain" description="HTH lacI-type" evidence="4">
    <location>
        <begin position="2"/>
        <end position="56"/>
    </location>
</feature>
<dbReference type="GO" id="GO:0003700">
    <property type="term" value="F:DNA-binding transcription factor activity"/>
    <property type="evidence" value="ECO:0007669"/>
    <property type="project" value="TreeGrafter"/>
</dbReference>
<sequence>MATRVDVAKRAGVSPTTVSRVLNDNGYVAQDVRERVLKAIEELQYVPNRVARSLKMKRCGQFACVISSLSNPFYHEVLMGIEDAALQRGYTFSLYNMTQEKQGYMKLILEGFYDGLVFLTPYELMKVVDLVDLAKRIPLCAYQDRSIDLGVHAVAVDLYTAMKRNVQYLIGLGHRRIVFLGYEFERAEENPRYMGYVDAMHEHGLEIDPALVQFVPNLKDTLTLGRQRILEVLNRSISFTAVAASNDLLAVGAMRALTEWGVNIPNDVSVIGIDDVEMANMVTPALTTTRIPKSDIGNELVRLLLDQVDRGLDIPENVSLPTEIIYRESTGPVKS</sequence>
<dbReference type="Pfam" id="PF13377">
    <property type="entry name" value="Peripla_BP_3"/>
    <property type="match status" value="1"/>
</dbReference>
<dbReference type="AlphaFoldDB" id="A0A4R8LMY5"/>
<gene>
    <name evidence="5" type="ORF">C7445_106161</name>
</gene>
<keyword evidence="3" id="KW-0804">Transcription</keyword>
<dbReference type="RefSeq" id="WP_134159581.1">
    <property type="nucleotide sequence ID" value="NZ_SORF01000006.1"/>
</dbReference>